<sequence length="257" mass="29761">MPACNVNNVELYYEVHGEGEPIVFTHGASWNHKLWDPQVEYFSNHYQVIVWDVRGHGESTLPPGRIDTEDLSRDLIGLLDHLGIEKATLCGLSMGGHISIQTAIRYPQRVDSIILIGAPFTSQFNWVEKWLYPMNLVSNRYLSMSIFARLQARFFSTYNPDNKVFIKETVSMLPRKNWVKIWDAVTRMDSSKDLEKILCPALILYGEYDILVRHQQVHMNRMIPKSTLKVIKHAHHATNLDNPRDVNAYIDHFLESR</sequence>
<feature type="domain" description="AB hydrolase-1" evidence="2">
    <location>
        <begin position="21"/>
        <end position="243"/>
    </location>
</feature>
<keyword evidence="4" id="KW-1185">Reference proteome</keyword>
<dbReference type="EMBL" id="CP001878">
    <property type="protein sequence ID" value="ADC51339.1"/>
    <property type="molecule type" value="Genomic_DNA"/>
</dbReference>
<evidence type="ECO:0000313" key="4">
    <source>
        <dbReference type="Proteomes" id="UP000001544"/>
    </source>
</evidence>
<dbReference type="HOGENOM" id="CLU_020336_50_4_9"/>
<keyword evidence="1 3" id="KW-0378">Hydrolase</keyword>
<evidence type="ECO:0000259" key="2">
    <source>
        <dbReference type="Pfam" id="PF00561"/>
    </source>
</evidence>
<organism evidence="3 4">
    <name type="scientific">Alkalihalophilus pseudofirmus (strain ATCC BAA-2126 / JCM 17055 / OF4)</name>
    <name type="common">Bacillus pseudofirmus</name>
    <dbReference type="NCBI Taxonomy" id="398511"/>
    <lineage>
        <taxon>Bacteria</taxon>
        <taxon>Bacillati</taxon>
        <taxon>Bacillota</taxon>
        <taxon>Bacilli</taxon>
        <taxon>Bacillales</taxon>
        <taxon>Bacillaceae</taxon>
        <taxon>Alkalihalophilus</taxon>
    </lineage>
</organism>
<dbReference type="RefSeq" id="WP_012958701.1">
    <property type="nucleotide sequence ID" value="NC_013791.2"/>
</dbReference>
<dbReference type="InterPro" id="IPR050266">
    <property type="entry name" value="AB_hydrolase_sf"/>
</dbReference>
<dbReference type="PANTHER" id="PTHR43798:SF31">
    <property type="entry name" value="AB HYDROLASE SUPERFAMILY PROTEIN YCLE"/>
    <property type="match status" value="1"/>
</dbReference>
<dbReference type="SUPFAM" id="SSF53474">
    <property type="entry name" value="alpha/beta-Hydrolases"/>
    <property type="match status" value="1"/>
</dbReference>
<accession>D3FQ46</accession>
<dbReference type="Proteomes" id="UP000001544">
    <property type="component" value="Chromosome"/>
</dbReference>
<dbReference type="STRING" id="398511.BpOF4_16470"/>
<dbReference type="InterPro" id="IPR029058">
    <property type="entry name" value="AB_hydrolase_fold"/>
</dbReference>
<dbReference type="Pfam" id="PF00561">
    <property type="entry name" value="Abhydrolase_1"/>
    <property type="match status" value="1"/>
</dbReference>
<gene>
    <name evidence="3" type="ordered locus">BpOF4_16470</name>
</gene>
<dbReference type="KEGG" id="bpf:BpOF4_16470"/>
<dbReference type="PRINTS" id="PR00111">
    <property type="entry name" value="ABHYDROLASE"/>
</dbReference>
<dbReference type="Gene3D" id="3.40.50.1820">
    <property type="entry name" value="alpha/beta hydrolase"/>
    <property type="match status" value="1"/>
</dbReference>
<proteinExistence type="predicted"/>
<evidence type="ECO:0000313" key="3">
    <source>
        <dbReference type="EMBL" id="ADC51339.1"/>
    </source>
</evidence>
<evidence type="ECO:0000256" key="1">
    <source>
        <dbReference type="ARBA" id="ARBA00022801"/>
    </source>
</evidence>
<dbReference type="GO" id="GO:0016020">
    <property type="term" value="C:membrane"/>
    <property type="evidence" value="ECO:0007669"/>
    <property type="project" value="TreeGrafter"/>
</dbReference>
<dbReference type="GO" id="GO:0016787">
    <property type="term" value="F:hydrolase activity"/>
    <property type="evidence" value="ECO:0007669"/>
    <property type="project" value="UniProtKB-KW"/>
</dbReference>
<name>D3FQ46_ALKPO</name>
<reference evidence="3 4" key="1">
    <citation type="journal article" date="2011" name="Environ. Microbiol.">
        <title>Genome of alkaliphilic Bacillus pseudofirmus OF4 reveals adaptations that support the ability to grow in an external pH range from 7.5 to 11.4.</title>
        <authorList>
            <person name="Janto B."/>
            <person name="Ahmed A."/>
            <person name="Ito M."/>
            <person name="Liu J."/>
            <person name="Hicks D.B."/>
            <person name="Pagni S."/>
            <person name="Fackelmayer O.J."/>
            <person name="Smith T.A."/>
            <person name="Earl J."/>
            <person name="Elbourne L.D."/>
            <person name="Hassan K."/>
            <person name="Paulsen I.T."/>
            <person name="Kolsto A.B."/>
            <person name="Tourasse N.J."/>
            <person name="Ehrlich G.D."/>
            <person name="Boissy R."/>
            <person name="Ivey D.M."/>
            <person name="Li G."/>
            <person name="Xue Y."/>
            <person name="Ma Y."/>
            <person name="Hu F.Z."/>
            <person name="Krulwich T.A."/>
        </authorList>
    </citation>
    <scope>NUCLEOTIDE SEQUENCE [LARGE SCALE GENOMIC DNA]</scope>
    <source>
        <strain evidence="4">ATCC BAA-2126 / JCM 17055 / OF4</strain>
    </source>
</reference>
<protein>
    <submittedName>
        <fullName evidence="3">Alpha/beta hydrolase fold protein</fullName>
    </submittedName>
</protein>
<dbReference type="InterPro" id="IPR000073">
    <property type="entry name" value="AB_hydrolase_1"/>
</dbReference>
<dbReference type="AlphaFoldDB" id="D3FQ46"/>
<dbReference type="PANTHER" id="PTHR43798">
    <property type="entry name" value="MONOACYLGLYCEROL LIPASE"/>
    <property type="match status" value="1"/>
</dbReference>
<dbReference type="eggNOG" id="COG0596">
    <property type="taxonomic scope" value="Bacteria"/>
</dbReference>